<evidence type="ECO:0008006" key="3">
    <source>
        <dbReference type="Google" id="ProtNLM"/>
    </source>
</evidence>
<dbReference type="OrthoDB" id="582170at2"/>
<name>A0A4Q9G404_9RHOB</name>
<keyword evidence="2" id="KW-1185">Reference proteome</keyword>
<organism evidence="1 2">
    <name type="scientific">Paracoccus subflavus</name>
    <dbReference type="NCBI Taxonomy" id="2528244"/>
    <lineage>
        <taxon>Bacteria</taxon>
        <taxon>Pseudomonadati</taxon>
        <taxon>Pseudomonadota</taxon>
        <taxon>Alphaproteobacteria</taxon>
        <taxon>Rhodobacterales</taxon>
        <taxon>Paracoccaceae</taxon>
        <taxon>Paracoccus</taxon>
    </lineage>
</organism>
<dbReference type="Gene3D" id="3.40.50.2300">
    <property type="match status" value="1"/>
</dbReference>
<accession>A0A4Q9G404</accession>
<evidence type="ECO:0000313" key="1">
    <source>
        <dbReference type="EMBL" id="TBN41995.1"/>
    </source>
</evidence>
<gene>
    <name evidence="1" type="ORF">EYE42_06240</name>
</gene>
<proteinExistence type="predicted"/>
<reference evidence="1 2" key="1">
    <citation type="submission" date="2019-02" db="EMBL/GenBank/DDBJ databases">
        <title>Paracoccus subflavus sp. nov., isolated from marine sediment of the Pacific Ocean.</title>
        <authorList>
            <person name="Zhang G."/>
        </authorList>
    </citation>
    <scope>NUCLEOTIDE SEQUENCE [LARGE SCALE GENOMIC DNA]</scope>
    <source>
        <strain evidence="1 2">GY0581</strain>
    </source>
</reference>
<comment type="caution">
    <text evidence="1">The sequence shown here is derived from an EMBL/GenBank/DDBJ whole genome shotgun (WGS) entry which is preliminary data.</text>
</comment>
<dbReference type="AlphaFoldDB" id="A0A4Q9G404"/>
<sequence length="207" mass="22926">MAIFDRMPDAPRARTSLRILIVRKGSLFPTRLEQEIRAAGDVVVGPFADIDEAISQAAQAQAAILDIGTDDDRCFAIANALRSMGMPFVVLTDDLPAQGAQTLHQRFPQQRTYPRPISAGPILHDLRQQQRSMGPHRDESMEQIVLDMIRRSGGMMPDKASADRLVEAALLRAIAAKRKGGLPGDLRLQLMGLLDEEYLRHGRTHLN</sequence>
<dbReference type="EMBL" id="SISK01000003">
    <property type="protein sequence ID" value="TBN41995.1"/>
    <property type="molecule type" value="Genomic_DNA"/>
</dbReference>
<evidence type="ECO:0000313" key="2">
    <source>
        <dbReference type="Proteomes" id="UP000293520"/>
    </source>
</evidence>
<dbReference type="Proteomes" id="UP000293520">
    <property type="component" value="Unassembled WGS sequence"/>
</dbReference>
<protein>
    <recommendedName>
        <fullName evidence="3">Response regulator</fullName>
    </recommendedName>
</protein>
<dbReference type="RefSeq" id="WP_130990454.1">
    <property type="nucleotide sequence ID" value="NZ_SISK01000003.1"/>
</dbReference>